<reference evidence="2 3" key="1">
    <citation type="journal article" date="2020" name="Phytopathology">
        <title>Genome Sequence Resources of Colletotrichum truncatum, C. plurivorum, C. musicola, and C. sojae: Four Species Pathogenic to Soybean (Glycine max).</title>
        <authorList>
            <person name="Rogerio F."/>
            <person name="Boufleur T.R."/>
            <person name="Ciampi-Guillardi M."/>
            <person name="Sukno S.A."/>
            <person name="Thon M.R."/>
            <person name="Massola Junior N.S."/>
            <person name="Baroncelli R."/>
        </authorList>
    </citation>
    <scope>NUCLEOTIDE SEQUENCE [LARGE SCALE GENOMIC DNA]</scope>
    <source>
        <strain evidence="2 3">LFN0009</strain>
    </source>
</reference>
<proteinExistence type="predicted"/>
<accession>A0A8H6ISH3</accession>
<dbReference type="EMBL" id="WIGN01000405">
    <property type="protein sequence ID" value="KAF6794642.1"/>
    <property type="molecule type" value="Genomic_DNA"/>
</dbReference>
<comment type="caution">
    <text evidence="2">The sequence shown here is derived from an EMBL/GenBank/DDBJ whole genome shotgun (WGS) entry which is preliminary data.</text>
</comment>
<evidence type="ECO:0000313" key="3">
    <source>
        <dbReference type="Proteomes" id="UP000652219"/>
    </source>
</evidence>
<dbReference type="Proteomes" id="UP000652219">
    <property type="component" value="Unassembled WGS sequence"/>
</dbReference>
<name>A0A8H6ISH3_9PEZI</name>
<dbReference type="AlphaFoldDB" id="A0A8H6ISH3"/>
<keyword evidence="3" id="KW-1185">Reference proteome</keyword>
<organism evidence="2 3">
    <name type="scientific">Colletotrichum sojae</name>
    <dbReference type="NCBI Taxonomy" id="2175907"/>
    <lineage>
        <taxon>Eukaryota</taxon>
        <taxon>Fungi</taxon>
        <taxon>Dikarya</taxon>
        <taxon>Ascomycota</taxon>
        <taxon>Pezizomycotina</taxon>
        <taxon>Sordariomycetes</taxon>
        <taxon>Hypocreomycetidae</taxon>
        <taxon>Glomerellales</taxon>
        <taxon>Glomerellaceae</taxon>
        <taxon>Colletotrichum</taxon>
        <taxon>Colletotrichum orchidearum species complex</taxon>
    </lineage>
</organism>
<gene>
    <name evidence="2" type="ORF">CSOJ01_13634</name>
</gene>
<sequence>MSGTAHKTPECHPRGRQSCFENDAYGGCLASEIGSEYNERRWGILRRASTRSNRGPAREAFQGAYSGNAPTLLLSPAATASRPVPCDIFPSSHATGLIGAYINIVTVRVFVSSRFVLRRARIDRTILPPFCYAPTRANAPMRCGNQRPGPVDLDRFARSADQTGLGRNLAGDPGGLSGLDGPPG</sequence>
<protein>
    <submittedName>
        <fullName evidence="2">Uncharacterized protein</fullName>
    </submittedName>
</protein>
<evidence type="ECO:0000313" key="2">
    <source>
        <dbReference type="EMBL" id="KAF6794642.1"/>
    </source>
</evidence>
<evidence type="ECO:0000256" key="1">
    <source>
        <dbReference type="SAM" id="MobiDB-lite"/>
    </source>
</evidence>
<feature type="region of interest" description="Disordered" evidence="1">
    <location>
        <begin position="163"/>
        <end position="184"/>
    </location>
</feature>